<dbReference type="InterPro" id="IPR037006">
    <property type="entry name" value="CheA-like_homodim_sf"/>
</dbReference>
<evidence type="ECO:0000259" key="13">
    <source>
        <dbReference type="PROSITE" id="PS50851"/>
    </source>
</evidence>
<dbReference type="PANTHER" id="PTHR43395">
    <property type="entry name" value="SENSOR HISTIDINE KINASE CHEA"/>
    <property type="match status" value="1"/>
</dbReference>
<dbReference type="SMART" id="SM00260">
    <property type="entry name" value="CheW"/>
    <property type="match status" value="1"/>
</dbReference>
<dbReference type="PROSITE" id="PS50851">
    <property type="entry name" value="CHEW"/>
    <property type="match status" value="1"/>
</dbReference>
<dbReference type="GO" id="GO:0005524">
    <property type="term" value="F:ATP binding"/>
    <property type="evidence" value="ECO:0007669"/>
    <property type="project" value="UniProtKB-KW"/>
</dbReference>
<dbReference type="Pfam" id="PF02895">
    <property type="entry name" value="H-kinase_dim"/>
    <property type="match status" value="1"/>
</dbReference>
<comment type="catalytic activity">
    <reaction evidence="1">
        <text>ATP + protein L-histidine = ADP + protein N-phospho-L-histidine.</text>
        <dbReference type="EC" id="2.7.13.3"/>
    </reaction>
</comment>
<evidence type="ECO:0000256" key="6">
    <source>
        <dbReference type="ARBA" id="ARBA00022679"/>
    </source>
</evidence>
<protein>
    <recommendedName>
        <fullName evidence="3">Chemotaxis protein CheA</fullName>
        <ecNumber evidence="2">2.7.13.3</ecNumber>
    </recommendedName>
</protein>
<dbReference type="GO" id="GO:0005737">
    <property type="term" value="C:cytoplasm"/>
    <property type="evidence" value="ECO:0007669"/>
    <property type="project" value="InterPro"/>
</dbReference>
<dbReference type="CDD" id="cd00088">
    <property type="entry name" value="HPT"/>
    <property type="match status" value="1"/>
</dbReference>
<keyword evidence="6" id="KW-0808">Transferase</keyword>
<keyword evidence="4" id="KW-0145">Chemotaxis</keyword>
<sequence length="686" mass="75709">MTFDMSQFLDTFYDESFEGLQIMENELLNLDVGAADSETINTIFRAAHSIKGGSGTFGLNAVADFTHVMETLLDEMRDGRRDVTQVAVDLLLASVDVLTNMLQALKDGDDLDHEKISSTHDNLEKLLHGEEITASEKKSDSTVTKSNSSKSPEIATSTTDSWLVTFKPHENMLQTGNDPVRILSELSKLGKYNVEVDFSSLPKFNDLKTENCYLSWNITLSGEITEAAIKENFDWVDDECDLSISTGISSKPEEVVCAKENRTEATPNRRAGDRRTATKEAASIRVNIDKVDDLINMVGELVITQSMLSQLGSADSFDQSHIEKMREGLTQLEQHTRELQESVMRIRMMPISFAFQRFPRLVHDLSQTFGKQIELKLSGENTELDKTVMEKIGDPLVHLVRNSLDHGIEAPDIREENGKPVTGTIELNAFHQGGNIVIEIIDDGAGLNKERILNKAIDKGLAKANDFLPDDQIYDMIFRPGFSTAEVVTDVSGRGVGMDVVRRNIRSLGGSIEVRSESGVGSKFTIRLPLTLAILDGQLVRVGGETYIVPLISIIESLQIKPELISGVTGAAEVYKLREEYIPIVRLYQMFDVVPENMNINEGLLVVVEAESKKIAILVDDLLGQQQVVIKSLETNFRKVDGLSGATILGDGTVALIIDITGLMTIYQENRDKPDLKVIDGGIAAA</sequence>
<keyword evidence="10" id="KW-0902">Two-component regulatory system</keyword>
<evidence type="ECO:0000259" key="12">
    <source>
        <dbReference type="PROSITE" id="PS50109"/>
    </source>
</evidence>
<dbReference type="SUPFAM" id="SSF55874">
    <property type="entry name" value="ATPase domain of HSP90 chaperone/DNA topoisomerase II/histidine kinase"/>
    <property type="match status" value="1"/>
</dbReference>
<dbReference type="InterPro" id="IPR002545">
    <property type="entry name" value="CheW-lke_dom"/>
</dbReference>
<evidence type="ECO:0000256" key="1">
    <source>
        <dbReference type="ARBA" id="ARBA00000085"/>
    </source>
</evidence>
<dbReference type="InterPro" id="IPR004105">
    <property type="entry name" value="CheA-like_dim"/>
</dbReference>
<name>A0A3B1A3A1_9ZZZZ</name>
<dbReference type="Gene3D" id="2.30.30.40">
    <property type="entry name" value="SH3 Domains"/>
    <property type="match status" value="1"/>
</dbReference>
<dbReference type="SUPFAM" id="SSF47226">
    <property type="entry name" value="Histidine-containing phosphotransfer domain, HPT domain"/>
    <property type="match status" value="1"/>
</dbReference>
<keyword evidence="9" id="KW-0067">ATP-binding</keyword>
<keyword evidence="5" id="KW-0597">Phosphoprotein</keyword>
<feature type="domain" description="HPt" evidence="14">
    <location>
        <begin position="1"/>
        <end position="105"/>
    </location>
</feature>
<dbReference type="Gene3D" id="3.30.565.10">
    <property type="entry name" value="Histidine kinase-like ATPase, C-terminal domain"/>
    <property type="match status" value="1"/>
</dbReference>
<evidence type="ECO:0000256" key="10">
    <source>
        <dbReference type="ARBA" id="ARBA00023012"/>
    </source>
</evidence>
<dbReference type="GO" id="GO:0000155">
    <property type="term" value="F:phosphorelay sensor kinase activity"/>
    <property type="evidence" value="ECO:0007669"/>
    <property type="project" value="InterPro"/>
</dbReference>
<dbReference type="InterPro" id="IPR036097">
    <property type="entry name" value="HisK_dim/P_sf"/>
</dbReference>
<dbReference type="Gene3D" id="1.20.120.160">
    <property type="entry name" value="HPT domain"/>
    <property type="match status" value="1"/>
</dbReference>
<evidence type="ECO:0000256" key="3">
    <source>
        <dbReference type="ARBA" id="ARBA00021495"/>
    </source>
</evidence>
<dbReference type="InterPro" id="IPR036641">
    <property type="entry name" value="HPT_dom_sf"/>
</dbReference>
<evidence type="ECO:0000256" key="8">
    <source>
        <dbReference type="ARBA" id="ARBA00022777"/>
    </source>
</evidence>
<dbReference type="InterPro" id="IPR036890">
    <property type="entry name" value="HATPase_C_sf"/>
</dbReference>
<dbReference type="SUPFAM" id="SSF47384">
    <property type="entry name" value="Homodimeric domain of signal transducing histidine kinase"/>
    <property type="match status" value="1"/>
</dbReference>
<keyword evidence="8 15" id="KW-0418">Kinase</keyword>
<dbReference type="Pfam" id="PF01584">
    <property type="entry name" value="CheW"/>
    <property type="match status" value="1"/>
</dbReference>
<dbReference type="Pfam" id="PF02518">
    <property type="entry name" value="HATPase_c"/>
    <property type="match status" value="1"/>
</dbReference>
<dbReference type="AlphaFoldDB" id="A0A3B1A3A1"/>
<feature type="domain" description="CheW-like" evidence="13">
    <location>
        <begin position="534"/>
        <end position="669"/>
    </location>
</feature>
<evidence type="ECO:0000256" key="4">
    <source>
        <dbReference type="ARBA" id="ARBA00022500"/>
    </source>
</evidence>
<dbReference type="CDD" id="cd16916">
    <property type="entry name" value="HATPase_CheA-like"/>
    <property type="match status" value="1"/>
</dbReference>
<feature type="domain" description="Histidine kinase" evidence="12">
    <location>
        <begin position="289"/>
        <end position="532"/>
    </location>
</feature>
<dbReference type="PRINTS" id="PR00344">
    <property type="entry name" value="BCTRLSENSOR"/>
</dbReference>
<evidence type="ECO:0000259" key="14">
    <source>
        <dbReference type="PROSITE" id="PS50894"/>
    </source>
</evidence>
<dbReference type="InterPro" id="IPR003594">
    <property type="entry name" value="HATPase_dom"/>
</dbReference>
<dbReference type="GO" id="GO:0006935">
    <property type="term" value="P:chemotaxis"/>
    <property type="evidence" value="ECO:0007669"/>
    <property type="project" value="UniProtKB-KW"/>
</dbReference>
<dbReference type="SMART" id="SM01231">
    <property type="entry name" value="H-kinase_dim"/>
    <property type="match status" value="1"/>
</dbReference>
<dbReference type="CDD" id="cd00731">
    <property type="entry name" value="CheA_reg"/>
    <property type="match status" value="1"/>
</dbReference>
<feature type="compositionally biased region" description="Basic and acidic residues" evidence="11">
    <location>
        <begin position="129"/>
        <end position="140"/>
    </location>
</feature>
<dbReference type="EC" id="2.7.13.3" evidence="2"/>
<dbReference type="SUPFAM" id="SSF50341">
    <property type="entry name" value="CheW-like"/>
    <property type="match status" value="1"/>
</dbReference>
<feature type="region of interest" description="Disordered" evidence="11">
    <location>
        <begin position="129"/>
        <end position="154"/>
    </location>
</feature>
<dbReference type="PANTHER" id="PTHR43395:SF10">
    <property type="entry name" value="CHEMOTAXIS PROTEIN CHEA"/>
    <property type="match status" value="1"/>
</dbReference>
<evidence type="ECO:0000256" key="11">
    <source>
        <dbReference type="SAM" id="MobiDB-lite"/>
    </source>
</evidence>
<dbReference type="PROSITE" id="PS50894">
    <property type="entry name" value="HPT"/>
    <property type="match status" value="1"/>
</dbReference>
<proteinExistence type="predicted"/>
<dbReference type="EMBL" id="UOFS01000014">
    <property type="protein sequence ID" value="VAW94067.1"/>
    <property type="molecule type" value="Genomic_DNA"/>
</dbReference>
<dbReference type="PROSITE" id="PS50109">
    <property type="entry name" value="HIS_KIN"/>
    <property type="match status" value="1"/>
</dbReference>
<dbReference type="FunFam" id="3.30.565.10:FF:000016">
    <property type="entry name" value="Chemotaxis protein CheA, putative"/>
    <property type="match status" value="1"/>
</dbReference>
<reference evidence="15" key="1">
    <citation type="submission" date="2018-06" db="EMBL/GenBank/DDBJ databases">
        <authorList>
            <person name="Zhirakovskaya E."/>
        </authorList>
    </citation>
    <scope>NUCLEOTIDE SEQUENCE</scope>
</reference>
<accession>A0A3B1A3A1</accession>
<feature type="compositionally biased region" description="Polar residues" evidence="11">
    <location>
        <begin position="141"/>
        <end position="154"/>
    </location>
</feature>
<evidence type="ECO:0000256" key="5">
    <source>
        <dbReference type="ARBA" id="ARBA00022553"/>
    </source>
</evidence>
<organism evidence="15">
    <name type="scientific">hydrothermal vent metagenome</name>
    <dbReference type="NCBI Taxonomy" id="652676"/>
    <lineage>
        <taxon>unclassified sequences</taxon>
        <taxon>metagenomes</taxon>
        <taxon>ecological metagenomes</taxon>
    </lineage>
</organism>
<evidence type="ECO:0000256" key="7">
    <source>
        <dbReference type="ARBA" id="ARBA00022741"/>
    </source>
</evidence>
<dbReference type="InterPro" id="IPR004358">
    <property type="entry name" value="Sig_transdc_His_kin-like_C"/>
</dbReference>
<dbReference type="FunFam" id="2.30.30.40:FF:000048">
    <property type="entry name" value="Chemotaxis protein CheA, putative"/>
    <property type="match status" value="1"/>
</dbReference>
<dbReference type="InterPro" id="IPR008207">
    <property type="entry name" value="Sig_transdc_His_kin_Hpt_dom"/>
</dbReference>
<evidence type="ECO:0000313" key="15">
    <source>
        <dbReference type="EMBL" id="VAW94067.1"/>
    </source>
</evidence>
<dbReference type="Pfam" id="PF01627">
    <property type="entry name" value="Hpt"/>
    <property type="match status" value="1"/>
</dbReference>
<dbReference type="SMART" id="SM00073">
    <property type="entry name" value="HPT"/>
    <property type="match status" value="1"/>
</dbReference>
<dbReference type="SMART" id="SM00387">
    <property type="entry name" value="HATPase_c"/>
    <property type="match status" value="1"/>
</dbReference>
<evidence type="ECO:0000256" key="9">
    <source>
        <dbReference type="ARBA" id="ARBA00022840"/>
    </source>
</evidence>
<gene>
    <name evidence="15" type="ORF">MNBD_GAMMA22-2129</name>
</gene>
<dbReference type="Gene3D" id="1.10.287.560">
    <property type="entry name" value="Histidine kinase CheA-like, homodimeric domain"/>
    <property type="match status" value="1"/>
</dbReference>
<keyword evidence="7" id="KW-0547">Nucleotide-binding</keyword>
<dbReference type="InterPro" id="IPR051315">
    <property type="entry name" value="Bact_Chemotaxis_CheA"/>
</dbReference>
<evidence type="ECO:0000256" key="2">
    <source>
        <dbReference type="ARBA" id="ARBA00012438"/>
    </source>
</evidence>
<dbReference type="InterPro" id="IPR036061">
    <property type="entry name" value="CheW-like_dom_sf"/>
</dbReference>
<dbReference type="InterPro" id="IPR005467">
    <property type="entry name" value="His_kinase_dom"/>
</dbReference>